<name>A0A7C8I7X0_9PLEO</name>
<evidence type="ECO:0000313" key="1">
    <source>
        <dbReference type="EMBL" id="KAF2872897.1"/>
    </source>
</evidence>
<accession>A0A7C8I7X0</accession>
<dbReference type="OrthoDB" id="3350591at2759"/>
<dbReference type="PANTHER" id="PTHR38797:SF4">
    <property type="entry name" value="NUCLEAR PORE COMPLEX PROTEIN NUP85"/>
    <property type="match status" value="1"/>
</dbReference>
<reference evidence="1 2" key="1">
    <citation type="submission" date="2020-01" db="EMBL/GenBank/DDBJ databases">
        <authorList>
            <consortium name="DOE Joint Genome Institute"/>
            <person name="Haridas S."/>
            <person name="Albert R."/>
            <person name="Binder M."/>
            <person name="Bloem J."/>
            <person name="Labutti K."/>
            <person name="Salamov A."/>
            <person name="Andreopoulos B."/>
            <person name="Baker S.E."/>
            <person name="Barry K."/>
            <person name="Bills G."/>
            <person name="Bluhm B.H."/>
            <person name="Cannon C."/>
            <person name="Castanera R."/>
            <person name="Culley D.E."/>
            <person name="Daum C."/>
            <person name="Ezra D."/>
            <person name="Gonzalez J.B."/>
            <person name="Henrissat B."/>
            <person name="Kuo A."/>
            <person name="Liang C."/>
            <person name="Lipzen A."/>
            <person name="Lutzoni F."/>
            <person name="Magnuson J."/>
            <person name="Mondo S."/>
            <person name="Nolan M."/>
            <person name="Ohm R."/>
            <person name="Pangilinan J."/>
            <person name="Park H.-J.H."/>
            <person name="Ramirez L."/>
            <person name="Alfaro M."/>
            <person name="Sun H."/>
            <person name="Tritt A."/>
            <person name="Yoshinaga Y."/>
            <person name="Zwiers L.-H.L."/>
            <person name="Turgeon B.G."/>
            <person name="Goodwin S.B."/>
            <person name="Spatafora J.W."/>
            <person name="Crous P.W."/>
            <person name="Grigoriev I.V."/>
        </authorList>
    </citation>
    <scope>NUCLEOTIDE SEQUENCE [LARGE SCALE GENOMIC DNA]</scope>
    <source>
        <strain evidence="1 2">CBS 611.86</strain>
    </source>
</reference>
<keyword evidence="2" id="KW-1185">Reference proteome</keyword>
<dbReference type="PANTHER" id="PTHR38797">
    <property type="entry name" value="NUCLEAR PORE COMPLEX PROTEIN NUP85-RELATED"/>
    <property type="match status" value="1"/>
</dbReference>
<evidence type="ECO:0000313" key="2">
    <source>
        <dbReference type="Proteomes" id="UP000481861"/>
    </source>
</evidence>
<dbReference type="EMBL" id="JAADJZ010000008">
    <property type="protein sequence ID" value="KAF2872897.1"/>
    <property type="molecule type" value="Genomic_DNA"/>
</dbReference>
<protein>
    <submittedName>
        <fullName evidence="1">Uncharacterized protein</fullName>
    </submittedName>
</protein>
<gene>
    <name evidence="1" type="ORF">BDV95DRAFT_359758</name>
</gene>
<dbReference type="Proteomes" id="UP000481861">
    <property type="component" value="Unassembled WGS sequence"/>
</dbReference>
<dbReference type="AlphaFoldDB" id="A0A7C8I7X0"/>
<dbReference type="InterPro" id="IPR053204">
    <property type="entry name" value="Oxopyrrolidines_Biosynth-assoc"/>
</dbReference>
<comment type="caution">
    <text evidence="1">The sequence shown here is derived from an EMBL/GenBank/DDBJ whole genome shotgun (WGS) entry which is preliminary data.</text>
</comment>
<sequence>MATLQLQSCQHRLLFHIGNTSYYIHHYDHVSTAATSNSTRIMPSNNPRIEEVLANTSDEAQQIDEIAKIRRWFGPDDNSPTYPIIQQYLSDDLDLATTTARLLDPIDAKLSAGHARSANWLELWYSILHSAKRIPFRTSPGSTAKLVSLMRAIQQHQDPRNAPGESGAYTTLKDFSLASREAQNDTPQPFGTPYAAEVHAWANLHFFWAALTRAGVLGFQTSAYWVIWMMRSALETVPRDDAESSAAQKCDGDVPAAAAWVFGAGRAVYENERDLTPTRPMQGNPARGGELWTGRAEMSKGRWALWKRRFGEVAEMEGVSEETRDIAREAVGKMEEAERG</sequence>
<organism evidence="1 2">
    <name type="scientific">Massariosphaeria phaeospora</name>
    <dbReference type="NCBI Taxonomy" id="100035"/>
    <lineage>
        <taxon>Eukaryota</taxon>
        <taxon>Fungi</taxon>
        <taxon>Dikarya</taxon>
        <taxon>Ascomycota</taxon>
        <taxon>Pezizomycotina</taxon>
        <taxon>Dothideomycetes</taxon>
        <taxon>Pleosporomycetidae</taxon>
        <taxon>Pleosporales</taxon>
        <taxon>Pleosporales incertae sedis</taxon>
        <taxon>Massariosphaeria</taxon>
    </lineage>
</organism>
<dbReference type="InterPro" id="IPR022085">
    <property type="entry name" value="OpdG"/>
</dbReference>
<proteinExistence type="predicted"/>
<dbReference type="Pfam" id="PF12311">
    <property type="entry name" value="DUF3632"/>
    <property type="match status" value="1"/>
</dbReference>